<name>A0A8F7V3L9_SALER</name>
<dbReference type="EMBL" id="CP079837">
    <property type="protein sequence ID" value="QXX27380.1"/>
    <property type="molecule type" value="Genomic_DNA"/>
</dbReference>
<dbReference type="AlphaFoldDB" id="A0A8F7V3L9"/>
<proteinExistence type="predicted"/>
<protein>
    <submittedName>
        <fullName evidence="1">Pentatricopeptide</fullName>
    </submittedName>
</protein>
<gene>
    <name evidence="1" type="ORF">JMJ84_08400</name>
</gene>
<sequence length="104" mass="12226">MNKANTIKLKFFNKYERVHRRNVKIKPEEKYKELEKHLINYTSFLSKIFQTAADGFSRADNADSLKSVFNELNAHRGNIKIMTKNLSIACGKNQEITFNKYFSF</sequence>
<accession>A0A8F7V3L9</accession>
<evidence type="ECO:0000313" key="1">
    <source>
        <dbReference type="EMBL" id="QXX27380.1"/>
    </source>
</evidence>
<organism evidence="1">
    <name type="scientific">Salmonella enterica subsp. salamae</name>
    <dbReference type="NCBI Taxonomy" id="59202"/>
    <lineage>
        <taxon>Bacteria</taxon>
        <taxon>Pseudomonadati</taxon>
        <taxon>Pseudomonadota</taxon>
        <taxon>Gammaproteobacteria</taxon>
        <taxon>Enterobacterales</taxon>
        <taxon>Enterobacteriaceae</taxon>
        <taxon>Salmonella</taxon>
    </lineage>
</organism>
<reference evidence="1" key="1">
    <citation type="submission" date="2021-07" db="EMBL/GenBank/DDBJ databases">
        <title>Whole-Genome Sequences of non-enterica strains of Salmonella enterica isolated from poultry houses.</title>
        <authorList>
            <person name="Lamas A."/>
            <person name="Regal P."/>
            <person name="Miranda J.M."/>
            <person name="Vazquez B."/>
            <person name="Cepeda A."/>
            <person name="Franco C.M."/>
        </authorList>
    </citation>
    <scope>NUCLEOTIDE SEQUENCE</scope>
    <source>
        <strain evidence="1">LHICA_SA2</strain>
    </source>
</reference>